<reference evidence="1" key="1">
    <citation type="submission" date="2014-11" db="EMBL/GenBank/DDBJ databases">
        <authorList>
            <person name="Amaro Gonzalez C."/>
        </authorList>
    </citation>
    <scope>NUCLEOTIDE SEQUENCE</scope>
</reference>
<reference evidence="1" key="2">
    <citation type="journal article" date="2015" name="Fish Shellfish Immunol.">
        <title>Early steps in the European eel (Anguilla anguilla)-Vibrio vulnificus interaction in the gills: Role of the RtxA13 toxin.</title>
        <authorList>
            <person name="Callol A."/>
            <person name="Pajuelo D."/>
            <person name="Ebbesson L."/>
            <person name="Teles M."/>
            <person name="MacKenzie S."/>
            <person name="Amaro C."/>
        </authorList>
    </citation>
    <scope>NUCLEOTIDE SEQUENCE</scope>
</reference>
<dbReference type="AlphaFoldDB" id="A0A0E9XB22"/>
<protein>
    <submittedName>
        <fullName evidence="1">Uncharacterized protein</fullName>
    </submittedName>
</protein>
<name>A0A0E9XB22_ANGAN</name>
<dbReference type="EMBL" id="GBXM01008921">
    <property type="protein sequence ID" value="JAH99656.1"/>
    <property type="molecule type" value="Transcribed_RNA"/>
</dbReference>
<sequence>MLVHLQSGVLKENGRSHKNTWLQTQFVRMSERGSNAFRIIILKTTPTADKIFQ</sequence>
<proteinExistence type="predicted"/>
<organism evidence="1">
    <name type="scientific">Anguilla anguilla</name>
    <name type="common">European freshwater eel</name>
    <name type="synonym">Muraena anguilla</name>
    <dbReference type="NCBI Taxonomy" id="7936"/>
    <lineage>
        <taxon>Eukaryota</taxon>
        <taxon>Metazoa</taxon>
        <taxon>Chordata</taxon>
        <taxon>Craniata</taxon>
        <taxon>Vertebrata</taxon>
        <taxon>Euteleostomi</taxon>
        <taxon>Actinopterygii</taxon>
        <taxon>Neopterygii</taxon>
        <taxon>Teleostei</taxon>
        <taxon>Anguilliformes</taxon>
        <taxon>Anguillidae</taxon>
        <taxon>Anguilla</taxon>
    </lineage>
</organism>
<evidence type="ECO:0000313" key="1">
    <source>
        <dbReference type="EMBL" id="JAH99656.1"/>
    </source>
</evidence>
<accession>A0A0E9XB22</accession>